<comment type="caution">
    <text evidence="1">The sequence shown here is derived from an EMBL/GenBank/DDBJ whole genome shotgun (WGS) entry which is preliminary data.</text>
</comment>
<dbReference type="Pfam" id="PF11236">
    <property type="entry name" value="DUF3037"/>
    <property type="match status" value="1"/>
</dbReference>
<name>A0A1F7RLW6_9BACT</name>
<dbReference type="AlphaFoldDB" id="A0A1F7RLW6"/>
<protein>
    <recommendedName>
        <fullName evidence="3">DUF3037 domain-containing protein</fullName>
    </recommendedName>
</protein>
<dbReference type="Proteomes" id="UP000179266">
    <property type="component" value="Unassembled WGS sequence"/>
</dbReference>
<dbReference type="InterPro" id="IPR021398">
    <property type="entry name" value="DUF3037"/>
</dbReference>
<organism evidence="1 2">
    <name type="scientific">Candidatus Schekmanbacteria bacterium RBG_13_48_7</name>
    <dbReference type="NCBI Taxonomy" id="1817878"/>
    <lineage>
        <taxon>Bacteria</taxon>
        <taxon>Candidatus Schekmaniibacteriota</taxon>
    </lineage>
</organism>
<dbReference type="EMBL" id="MGDD01000315">
    <property type="protein sequence ID" value="OGL42576.1"/>
    <property type="molecule type" value="Genomic_DNA"/>
</dbReference>
<reference evidence="1 2" key="1">
    <citation type="journal article" date="2016" name="Nat. Commun.">
        <title>Thousands of microbial genomes shed light on interconnected biogeochemical processes in an aquifer system.</title>
        <authorList>
            <person name="Anantharaman K."/>
            <person name="Brown C.T."/>
            <person name="Hug L.A."/>
            <person name="Sharon I."/>
            <person name="Castelle C.J."/>
            <person name="Probst A.J."/>
            <person name="Thomas B.C."/>
            <person name="Singh A."/>
            <person name="Wilkins M.J."/>
            <person name="Karaoz U."/>
            <person name="Brodie E.L."/>
            <person name="Williams K.H."/>
            <person name="Hubbard S.S."/>
            <person name="Banfield J.F."/>
        </authorList>
    </citation>
    <scope>NUCLEOTIDE SEQUENCE [LARGE SCALE GENOMIC DNA]</scope>
</reference>
<sequence length="286" mass="32740">MSSIYTYTVLRYMHDIQTEEFVNVGVVIYCPDQKILKSRITTFSRRISSFFKGIDRSVFLVVVDGIKNEIGILAEKIFLPVMVADLPKDVLTCVSMAMPKNESVIQFSRQGGGITDNADDTLNELFKRYVEKYLKERIRQTRSDDQVLPILRDALTQKGLSEYVRTKRVSSSLDEHDFPIAWKNGKWNLCDAISFDLSVANDIRGKANRWLGHTFNLFKNNTDYKLYLFLGKPSIPELSECFDNAVKILNQIPGNPSLICEENVSDIVDQIKKDYDQQEKGITDNN</sequence>
<evidence type="ECO:0000313" key="2">
    <source>
        <dbReference type="Proteomes" id="UP000179266"/>
    </source>
</evidence>
<evidence type="ECO:0000313" key="1">
    <source>
        <dbReference type="EMBL" id="OGL42576.1"/>
    </source>
</evidence>
<gene>
    <name evidence="1" type="ORF">A2161_05215</name>
</gene>
<proteinExistence type="predicted"/>
<evidence type="ECO:0008006" key="3">
    <source>
        <dbReference type="Google" id="ProtNLM"/>
    </source>
</evidence>
<accession>A0A1F7RLW6</accession>